<evidence type="ECO:0000256" key="1">
    <source>
        <dbReference type="SAM" id="Phobius"/>
    </source>
</evidence>
<name>A0A0D8XPT7_DICVI</name>
<proteinExistence type="predicted"/>
<keyword evidence="1" id="KW-0472">Membrane</keyword>
<gene>
    <name evidence="2" type="ORF">DICVIV_08153</name>
</gene>
<protein>
    <submittedName>
        <fullName evidence="2">Uncharacterized protein</fullName>
    </submittedName>
</protein>
<dbReference type="Proteomes" id="UP000053766">
    <property type="component" value="Unassembled WGS sequence"/>
</dbReference>
<keyword evidence="1" id="KW-1133">Transmembrane helix</keyword>
<feature type="non-terminal residue" evidence="2">
    <location>
        <position position="1"/>
    </location>
</feature>
<evidence type="ECO:0000313" key="3">
    <source>
        <dbReference type="Proteomes" id="UP000053766"/>
    </source>
</evidence>
<organism evidence="2 3">
    <name type="scientific">Dictyocaulus viviparus</name>
    <name type="common">Bovine lungworm</name>
    <dbReference type="NCBI Taxonomy" id="29172"/>
    <lineage>
        <taxon>Eukaryota</taxon>
        <taxon>Metazoa</taxon>
        <taxon>Ecdysozoa</taxon>
        <taxon>Nematoda</taxon>
        <taxon>Chromadorea</taxon>
        <taxon>Rhabditida</taxon>
        <taxon>Rhabditina</taxon>
        <taxon>Rhabditomorpha</taxon>
        <taxon>Strongyloidea</taxon>
        <taxon>Metastrongylidae</taxon>
        <taxon>Dictyocaulus</taxon>
    </lineage>
</organism>
<dbReference type="EMBL" id="KN716386">
    <property type="protein sequence ID" value="KJH45799.1"/>
    <property type="molecule type" value="Genomic_DNA"/>
</dbReference>
<keyword evidence="1" id="KW-0812">Transmembrane</keyword>
<reference evidence="3" key="2">
    <citation type="journal article" date="2016" name="Sci. Rep.">
        <title>Dictyocaulus viviparus genome, variome and transcriptome elucidate lungworm biology and support future intervention.</title>
        <authorList>
            <person name="McNulty S.N."/>
            <person name="Strube C."/>
            <person name="Rosa B.A."/>
            <person name="Martin J.C."/>
            <person name="Tyagi R."/>
            <person name="Choi Y.J."/>
            <person name="Wang Q."/>
            <person name="Hallsworth Pepin K."/>
            <person name="Zhang X."/>
            <person name="Ozersky P."/>
            <person name="Wilson R.K."/>
            <person name="Sternberg P.W."/>
            <person name="Gasser R.B."/>
            <person name="Mitreva M."/>
        </authorList>
    </citation>
    <scope>NUCLEOTIDE SEQUENCE [LARGE SCALE GENOMIC DNA]</scope>
    <source>
        <strain evidence="3">HannoverDv2000</strain>
    </source>
</reference>
<accession>A0A0D8XPT7</accession>
<keyword evidence="3" id="KW-1185">Reference proteome</keyword>
<evidence type="ECO:0000313" key="2">
    <source>
        <dbReference type="EMBL" id="KJH45799.1"/>
    </source>
</evidence>
<reference evidence="2 3" key="1">
    <citation type="submission" date="2013-11" db="EMBL/GenBank/DDBJ databases">
        <title>Draft genome of the bovine lungworm Dictyocaulus viviparus.</title>
        <authorList>
            <person name="Mitreva M."/>
        </authorList>
    </citation>
    <scope>NUCLEOTIDE SEQUENCE [LARGE SCALE GENOMIC DNA]</scope>
    <source>
        <strain evidence="2 3">HannoverDv2000</strain>
    </source>
</reference>
<dbReference type="AlphaFoldDB" id="A0A0D8XPT7"/>
<feature type="transmembrane region" description="Helical" evidence="1">
    <location>
        <begin position="60"/>
        <end position="79"/>
    </location>
</feature>
<sequence>NANCRNLIALTVGTERHSEANEKSARSVKARSTTMSEAAVCHRFCRVYMKDIRMNQFCSVLMFFLSSESLAPFLTVRIWDESMKEIKSRMKPERTNCSTNFRSNYVFQCE</sequence>